<dbReference type="AlphaFoldDB" id="A0A834VFS7"/>
<evidence type="ECO:0000256" key="2">
    <source>
        <dbReference type="ARBA" id="ARBA00022741"/>
    </source>
</evidence>
<dbReference type="InterPro" id="IPR027417">
    <property type="entry name" value="P-loop_NTPase"/>
</dbReference>
<dbReference type="Pfam" id="PF03969">
    <property type="entry name" value="AFG1_ATPase"/>
    <property type="match status" value="1"/>
</dbReference>
<evidence type="ECO:0000313" key="6">
    <source>
        <dbReference type="Proteomes" id="UP000070412"/>
    </source>
</evidence>
<proteinExistence type="inferred from homology"/>
<name>A0A834VFS7_SARSC</name>
<dbReference type="OMA" id="FALERCK"/>
<dbReference type="GO" id="GO:0016887">
    <property type="term" value="F:ATP hydrolysis activity"/>
    <property type="evidence" value="ECO:0007669"/>
    <property type="project" value="InterPro"/>
</dbReference>
<dbReference type="GO" id="GO:0005739">
    <property type="term" value="C:mitochondrion"/>
    <property type="evidence" value="ECO:0007669"/>
    <property type="project" value="TreeGrafter"/>
</dbReference>
<dbReference type="EMBL" id="WVUK01000057">
    <property type="protein sequence ID" value="KAF7492058.1"/>
    <property type="molecule type" value="Genomic_DNA"/>
</dbReference>
<dbReference type="GO" id="GO:0005524">
    <property type="term" value="F:ATP binding"/>
    <property type="evidence" value="ECO:0007669"/>
    <property type="project" value="UniProtKB-KW"/>
</dbReference>
<accession>A0A834VFS7</accession>
<dbReference type="EnsemblMetazoa" id="SSS_2170s_mrna">
    <property type="protein sequence ID" value="KAF7492058.1"/>
    <property type="gene ID" value="SSS_2170"/>
</dbReference>
<evidence type="ECO:0000256" key="3">
    <source>
        <dbReference type="ARBA" id="ARBA00022840"/>
    </source>
</evidence>
<dbReference type="OrthoDB" id="548867at2759"/>
<dbReference type="NCBIfam" id="NF040713">
    <property type="entry name" value="ZapE"/>
    <property type="match status" value="1"/>
</dbReference>
<evidence type="ECO:0000313" key="4">
    <source>
        <dbReference type="EMBL" id="KAF7492058.1"/>
    </source>
</evidence>
<protein>
    <submittedName>
        <fullName evidence="4">Putative ATPase N2B</fullName>
    </submittedName>
</protein>
<keyword evidence="2" id="KW-0547">Nucleotide-binding</keyword>
<reference evidence="4" key="2">
    <citation type="submission" date="2020-01" db="EMBL/GenBank/DDBJ databases">
        <authorList>
            <person name="Korhonen P.K.K."/>
            <person name="Guangxu M.G."/>
            <person name="Wang T.W."/>
            <person name="Stroehlein A.J.S."/>
            <person name="Young N.D."/>
            <person name="Ang C.-S.A."/>
            <person name="Fernando D.W.F."/>
            <person name="Lu H.L."/>
            <person name="Taylor S.T."/>
            <person name="Ehtesham M.E.M."/>
            <person name="Najaraj S.H.N."/>
            <person name="Harsha G.H.G."/>
            <person name="Madugundu A.M."/>
            <person name="Renuse S.R."/>
            <person name="Holt D.H."/>
            <person name="Pandey A.P."/>
            <person name="Papenfuss A.P."/>
            <person name="Gasser R.B.G."/>
            <person name="Fischer K.F."/>
        </authorList>
    </citation>
    <scope>NUCLEOTIDE SEQUENCE</scope>
    <source>
        <strain evidence="4">SSS_KF_BRIS2020</strain>
    </source>
</reference>
<dbReference type="InterPro" id="IPR005654">
    <property type="entry name" value="ATPase_AFG1-like"/>
</dbReference>
<dbReference type="SUPFAM" id="SSF52540">
    <property type="entry name" value="P-loop containing nucleoside triphosphate hydrolases"/>
    <property type="match status" value="1"/>
</dbReference>
<evidence type="ECO:0000313" key="5">
    <source>
        <dbReference type="EnsemblMetazoa" id="KAF7492058.1"/>
    </source>
</evidence>
<reference evidence="5" key="3">
    <citation type="submission" date="2022-06" db="UniProtKB">
        <authorList>
            <consortium name="EnsemblMetazoa"/>
        </authorList>
    </citation>
    <scope>IDENTIFICATION</scope>
</reference>
<keyword evidence="6" id="KW-1185">Reference proteome</keyword>
<evidence type="ECO:0000256" key="1">
    <source>
        <dbReference type="ARBA" id="ARBA00010322"/>
    </source>
</evidence>
<reference evidence="6" key="1">
    <citation type="journal article" date="2020" name="PLoS Negl. Trop. Dis.">
        <title>High-quality nuclear genome for Sarcoptes scabiei-A critical resource for a neglected parasite.</title>
        <authorList>
            <person name="Korhonen P.K."/>
            <person name="Gasser R.B."/>
            <person name="Ma G."/>
            <person name="Wang T."/>
            <person name="Stroehlein A.J."/>
            <person name="Young N.D."/>
            <person name="Ang C.S."/>
            <person name="Fernando D.D."/>
            <person name="Lu H.C."/>
            <person name="Taylor S."/>
            <person name="Reynolds S.L."/>
            <person name="Mofiz E."/>
            <person name="Najaraj S.H."/>
            <person name="Gowda H."/>
            <person name="Madugundu A."/>
            <person name="Renuse S."/>
            <person name="Holt D."/>
            <person name="Pandey A."/>
            <person name="Papenfuss A.T."/>
            <person name="Fischer K."/>
        </authorList>
    </citation>
    <scope>NUCLEOTIDE SEQUENCE [LARGE SCALE GENOMIC DNA]</scope>
</reference>
<dbReference type="PANTHER" id="PTHR12169">
    <property type="entry name" value="ATPASE N2B"/>
    <property type="match status" value="1"/>
</dbReference>
<dbReference type="Gene3D" id="3.40.50.300">
    <property type="entry name" value="P-loop containing nucleotide triphosphate hydrolases"/>
    <property type="match status" value="1"/>
</dbReference>
<keyword evidence="3" id="KW-0067">ATP-binding</keyword>
<dbReference type="PANTHER" id="PTHR12169:SF6">
    <property type="entry name" value="AFG1-LIKE ATPASE"/>
    <property type="match status" value="1"/>
</dbReference>
<comment type="similarity">
    <text evidence="1">Belongs to the AFG1 ATPase family.</text>
</comment>
<dbReference type="Proteomes" id="UP000070412">
    <property type="component" value="Unassembled WGS sequence"/>
</dbReference>
<gene>
    <name evidence="4" type="ORF">SSS_2170</name>
</gene>
<organism evidence="4">
    <name type="scientific">Sarcoptes scabiei</name>
    <name type="common">Itch mite</name>
    <name type="synonym">Acarus scabiei</name>
    <dbReference type="NCBI Taxonomy" id="52283"/>
    <lineage>
        <taxon>Eukaryota</taxon>
        <taxon>Metazoa</taxon>
        <taxon>Ecdysozoa</taxon>
        <taxon>Arthropoda</taxon>
        <taxon>Chelicerata</taxon>
        <taxon>Arachnida</taxon>
        <taxon>Acari</taxon>
        <taxon>Acariformes</taxon>
        <taxon>Sarcoptiformes</taxon>
        <taxon>Astigmata</taxon>
        <taxon>Psoroptidia</taxon>
        <taxon>Sarcoptoidea</taxon>
        <taxon>Sarcoptidae</taxon>
        <taxon>Sarcoptinae</taxon>
        <taxon>Sarcoptes</taxon>
    </lineage>
</organism>
<sequence length="506" mass="59249">MGVWNRREILMTILPHNRQQSFGFGEILLASQSFSVRSIDLHPKCSVSLSTVAVNEQENSSRIMQEYQNRIRMGYIKSDPHQLKVIERFLALDERLKTYQPPSNSNRLFDWSMMMRDNFALSKWNTWLNQTDSSQSLSPPSLQFDPSSSLPILQGLYLHGGVGCGKTMLMDLFFQNCSIDPKNRQRIHFHSFMLDFHNRFHQHKQRKRHDSVRGSFRYDPIPLIAKEIVDDSWLLCLDEFQVTDIGDAMILKNFFSELFAQGMVVIATSNRPPEDLYKNGLQRSNFLPFIDILRAHCEIYELKSGIDYRRLVDVNKHRIYFVKDDKTNETLDLMFKVMSQNENDYPRSRVLTVKGRDVSLKRTCGRILDSSFAELCDRPLGAVDYLAMSQYFHTIIIRDIPKLTMRYRLQARRFITMIDTLYDHRIRVIFSSDVPCDQLFDVKRIENILIDDDNRKLMDDLGIGMNSQDLNASIFSGEEETFAFDRALSRLFEMQTNAYWNQIKID</sequence>